<dbReference type="PROSITE" id="PS00059">
    <property type="entry name" value="ADH_ZINC"/>
    <property type="match status" value="1"/>
</dbReference>
<proteinExistence type="inferred from homology"/>
<dbReference type="InterPro" id="IPR002328">
    <property type="entry name" value="ADH_Zn_CS"/>
</dbReference>
<dbReference type="InterPro" id="IPR036291">
    <property type="entry name" value="NAD(P)-bd_dom_sf"/>
</dbReference>
<name>A0A0D0PSR3_KITGR</name>
<evidence type="ECO:0000256" key="5">
    <source>
        <dbReference type="ARBA" id="ARBA00023002"/>
    </source>
</evidence>
<dbReference type="EMBL" id="JXZB01000004">
    <property type="protein sequence ID" value="KIQ63447.1"/>
    <property type="molecule type" value="Genomic_DNA"/>
</dbReference>
<dbReference type="InterPro" id="IPR013149">
    <property type="entry name" value="ADH-like_C"/>
</dbReference>
<keyword evidence="3 7" id="KW-0479">Metal-binding</keyword>
<dbReference type="OrthoDB" id="334894at2"/>
<dbReference type="STRING" id="2064.TR51_32860"/>
<dbReference type="PATRIC" id="fig|2064.6.peg.6952"/>
<dbReference type="InterPro" id="IPR020843">
    <property type="entry name" value="ER"/>
</dbReference>
<protein>
    <submittedName>
        <fullName evidence="9">Alcohol dehydrogenase</fullName>
    </submittedName>
</protein>
<dbReference type="GO" id="GO:0046294">
    <property type="term" value="P:formaldehyde catabolic process"/>
    <property type="evidence" value="ECO:0007669"/>
    <property type="project" value="TreeGrafter"/>
</dbReference>
<gene>
    <name evidence="9" type="ORF">TR51_32860</name>
</gene>
<keyword evidence="4 7" id="KW-0862">Zinc</keyword>
<evidence type="ECO:0000256" key="4">
    <source>
        <dbReference type="ARBA" id="ARBA00022833"/>
    </source>
</evidence>
<comment type="similarity">
    <text evidence="2 7">Belongs to the zinc-containing alcohol dehydrogenase family.</text>
</comment>
<dbReference type="Gene3D" id="3.40.50.720">
    <property type="entry name" value="NAD(P)-binding Rossmann-like Domain"/>
    <property type="match status" value="1"/>
</dbReference>
<evidence type="ECO:0000256" key="1">
    <source>
        <dbReference type="ARBA" id="ARBA00001947"/>
    </source>
</evidence>
<evidence type="ECO:0000313" key="9">
    <source>
        <dbReference type="EMBL" id="KIQ63447.1"/>
    </source>
</evidence>
<dbReference type="GO" id="GO:0008270">
    <property type="term" value="F:zinc ion binding"/>
    <property type="evidence" value="ECO:0007669"/>
    <property type="project" value="InterPro"/>
</dbReference>
<dbReference type="FunFam" id="3.40.50.720:FF:000003">
    <property type="entry name" value="S-(hydroxymethyl)glutathione dehydrogenase"/>
    <property type="match status" value="1"/>
</dbReference>
<dbReference type="PANTHER" id="PTHR43880">
    <property type="entry name" value="ALCOHOL DEHYDROGENASE"/>
    <property type="match status" value="1"/>
</dbReference>
<dbReference type="Gene3D" id="3.90.180.10">
    <property type="entry name" value="Medium-chain alcohol dehydrogenases, catalytic domain"/>
    <property type="match status" value="1"/>
</dbReference>
<dbReference type="SUPFAM" id="SSF50129">
    <property type="entry name" value="GroES-like"/>
    <property type="match status" value="1"/>
</dbReference>
<keyword evidence="10" id="KW-1185">Reference proteome</keyword>
<dbReference type="SMART" id="SM00829">
    <property type="entry name" value="PKS_ER"/>
    <property type="match status" value="1"/>
</dbReference>
<dbReference type="PANTHER" id="PTHR43880:SF12">
    <property type="entry name" value="ALCOHOL DEHYDROGENASE CLASS-3"/>
    <property type="match status" value="1"/>
</dbReference>
<feature type="domain" description="Enoyl reductase (ER)" evidence="8">
    <location>
        <begin position="9"/>
        <end position="357"/>
    </location>
</feature>
<dbReference type="Proteomes" id="UP000032066">
    <property type="component" value="Unassembled WGS sequence"/>
</dbReference>
<evidence type="ECO:0000256" key="2">
    <source>
        <dbReference type="ARBA" id="ARBA00008072"/>
    </source>
</evidence>
<dbReference type="GO" id="GO:0051903">
    <property type="term" value="F:S-(hydroxymethyl)glutathione dehydrogenase [NAD(P)+] activity"/>
    <property type="evidence" value="ECO:0007669"/>
    <property type="project" value="TreeGrafter"/>
</dbReference>
<dbReference type="InterPro" id="IPR013154">
    <property type="entry name" value="ADH-like_N"/>
</dbReference>
<sequence length="359" mass="36966">MTRAVVTTGAGGGLSVEDVHLAGPEAGQVRVRLVAAGVCHSDLSLHRGTLPHKTPAVLGHEGAGVVTEVGSGVEHVRAGDHVVLNWRAPCRSCAFCRNGEPYLCSYSDLVARKPYGRLADGTPVHPGLGVAAFAEETVLPESGVVKVPSDVPPEVAALLGCAALTGFGAVVNCARVRPGQSAVVFGVGGVGRIALQTLRLVGAGTIVAVDASADKEKAARQSGATHFLPASPDLLEEIRELTDGRGCDHAIECVGGAATVRQAWDCTRRGGTVTVVGAGGRDDRVSFTALELFHSARRLIGCLHGNATAERDVPVLLDHVRAGRMDIGALVSDRIPLDGVAGAFDRLAAHQGGRSLVLL</sequence>
<comment type="cofactor">
    <cofactor evidence="1 7">
        <name>Zn(2+)</name>
        <dbReference type="ChEBI" id="CHEBI:29105"/>
    </cofactor>
</comment>
<organism evidence="9 10">
    <name type="scientific">Kitasatospora griseola</name>
    <name type="common">Streptomyces griseolosporeus</name>
    <dbReference type="NCBI Taxonomy" id="2064"/>
    <lineage>
        <taxon>Bacteria</taxon>
        <taxon>Bacillati</taxon>
        <taxon>Actinomycetota</taxon>
        <taxon>Actinomycetes</taxon>
        <taxon>Kitasatosporales</taxon>
        <taxon>Streptomycetaceae</taxon>
        <taxon>Kitasatospora</taxon>
    </lineage>
</organism>
<comment type="caution">
    <text evidence="9">The sequence shown here is derived from an EMBL/GenBank/DDBJ whole genome shotgun (WGS) entry which is preliminary data.</text>
</comment>
<evidence type="ECO:0000259" key="8">
    <source>
        <dbReference type="SMART" id="SM00829"/>
    </source>
</evidence>
<dbReference type="Pfam" id="PF08240">
    <property type="entry name" value="ADH_N"/>
    <property type="match status" value="1"/>
</dbReference>
<accession>A0A0D0PSR3</accession>
<evidence type="ECO:0000256" key="3">
    <source>
        <dbReference type="ARBA" id="ARBA00022723"/>
    </source>
</evidence>
<reference evidence="9 10" key="1">
    <citation type="submission" date="2015-02" db="EMBL/GenBank/DDBJ databases">
        <title>Draft genome sequence of Kitasatospora griseola MF730-N6, a bafilomycin, terpentecin and satosporin producer.</title>
        <authorList>
            <person name="Arens J.C."/>
            <person name="Haltli B."/>
            <person name="Kerr R.G."/>
        </authorList>
    </citation>
    <scope>NUCLEOTIDE SEQUENCE [LARGE SCALE GENOMIC DNA]</scope>
    <source>
        <strain evidence="9 10">MF730-N6</strain>
    </source>
</reference>
<evidence type="ECO:0000256" key="6">
    <source>
        <dbReference type="ARBA" id="ARBA00023027"/>
    </source>
</evidence>
<dbReference type="AlphaFoldDB" id="A0A0D0PSR3"/>
<keyword evidence="6" id="KW-0520">NAD</keyword>
<dbReference type="Pfam" id="PF00107">
    <property type="entry name" value="ADH_zinc_N"/>
    <property type="match status" value="1"/>
</dbReference>
<dbReference type="RefSeq" id="WP_043915811.1">
    <property type="nucleotide sequence ID" value="NZ_JXZB01000004.1"/>
</dbReference>
<keyword evidence="5" id="KW-0560">Oxidoreductase</keyword>
<dbReference type="InterPro" id="IPR011032">
    <property type="entry name" value="GroES-like_sf"/>
</dbReference>
<dbReference type="SUPFAM" id="SSF51735">
    <property type="entry name" value="NAD(P)-binding Rossmann-fold domains"/>
    <property type="match status" value="1"/>
</dbReference>
<evidence type="ECO:0000313" key="10">
    <source>
        <dbReference type="Proteomes" id="UP000032066"/>
    </source>
</evidence>
<evidence type="ECO:0000256" key="7">
    <source>
        <dbReference type="RuleBase" id="RU361277"/>
    </source>
</evidence>
<dbReference type="GO" id="GO:0005829">
    <property type="term" value="C:cytosol"/>
    <property type="evidence" value="ECO:0007669"/>
    <property type="project" value="TreeGrafter"/>
</dbReference>